<dbReference type="Pfam" id="PF23837">
    <property type="entry name" value="DUF7207"/>
    <property type="match status" value="1"/>
</dbReference>
<evidence type="ECO:0000313" key="2">
    <source>
        <dbReference type="Proteomes" id="UP000221506"/>
    </source>
</evidence>
<dbReference type="Proteomes" id="UP000221506">
    <property type="component" value="Segment"/>
</dbReference>
<organism evidence="1 2">
    <name type="scientific">Aeromonas phage phiA8-29</name>
    <dbReference type="NCBI Taxonomy" id="1978922"/>
    <lineage>
        <taxon>Viruses</taxon>
        <taxon>Duplodnaviria</taxon>
        <taxon>Heunggongvirae</taxon>
        <taxon>Uroviricota</taxon>
        <taxon>Caudoviricetes</taxon>
        <taxon>Pantevenvirales</taxon>
        <taxon>Ackermannviridae</taxon>
        <taxon>Tedavirus</taxon>
        <taxon>Tedavirus A829</taxon>
    </lineage>
</organism>
<dbReference type="EMBL" id="KY914485">
    <property type="protein sequence ID" value="ARK07875.1"/>
    <property type="molecule type" value="Genomic_DNA"/>
</dbReference>
<proteinExistence type="predicted"/>
<keyword evidence="2" id="KW-1185">Reference proteome</keyword>
<protein>
    <submittedName>
        <fullName evidence="1">Uncharacterized protein</fullName>
    </submittedName>
</protein>
<sequence length="121" mass="14640">MDAKLKEYILRFYRTRCISNRDFLDDMQRLSRVRKCIEEFKPETELLLFNQLISLFNVFGRDLALVMELKSDLEFWPYWYTTLEEIGIDVPVGPRVEDYRKELQSSLMRNRSHAKILFSIH</sequence>
<evidence type="ECO:0000313" key="1">
    <source>
        <dbReference type="EMBL" id="ARK07875.1"/>
    </source>
</evidence>
<accession>A0A1W6DYA1</accession>
<reference evidence="1 2" key="1">
    <citation type="submission" date="2017-04" db="EMBL/GenBank/DDBJ databases">
        <title>Complete genome sequence and characterization of temperature-dependent bacteriophage phiA8-29 infecting Aeromonas.</title>
        <authorList>
            <person name="He Y."/>
            <person name="Yang H."/>
        </authorList>
    </citation>
    <scope>NUCLEOTIDE SEQUENCE [LARGE SCALE GENOMIC DNA]</scope>
</reference>
<gene>
    <name evidence="1" type="ORF">phiA829_055</name>
</gene>
<name>A0A1W6DYA1_9CAUD</name>
<dbReference type="InterPro" id="IPR055631">
    <property type="entry name" value="DUF7207"/>
</dbReference>